<feature type="region of interest" description="Disordered" evidence="1">
    <location>
        <begin position="96"/>
        <end position="124"/>
    </location>
</feature>
<evidence type="ECO:0000313" key="4">
    <source>
        <dbReference type="Proteomes" id="UP000680304"/>
    </source>
</evidence>
<sequence length="124" mass="13417">MTGTWRWNIVLGFVAAIPTFLVSYASNPLGVSGIRAVYAFTAMFVLSFALRAMLGMALRPPVLRDEAGAAEENKGGQLDLTTPDETDDLNGMLKRQWEAPGAVQTPENPGSRRTSVFSPFSRPA</sequence>
<comment type="caution">
    <text evidence="3">The sequence shown here is derived from an EMBL/GenBank/DDBJ whole genome shotgun (WGS) entry which is preliminary data.</text>
</comment>
<evidence type="ECO:0000256" key="2">
    <source>
        <dbReference type="SAM" id="Phobius"/>
    </source>
</evidence>
<keyword evidence="4" id="KW-1185">Reference proteome</keyword>
<dbReference type="EMBL" id="BOVJ01000031">
    <property type="protein sequence ID" value="GIQ62433.1"/>
    <property type="molecule type" value="Genomic_DNA"/>
</dbReference>
<name>A0ABQ4N2T3_9BACL</name>
<feature type="transmembrane region" description="Helical" evidence="2">
    <location>
        <begin position="37"/>
        <end position="54"/>
    </location>
</feature>
<gene>
    <name evidence="3" type="ORF">PACILC2_10010</name>
</gene>
<reference evidence="3 4" key="1">
    <citation type="submission" date="2021-04" db="EMBL/GenBank/DDBJ databases">
        <title>Draft genome sequence of Paenibacillus cisolokensis, LC2-13A.</title>
        <authorList>
            <person name="Uke A."/>
            <person name="Chhe C."/>
            <person name="Baramee S."/>
            <person name="Kosugi A."/>
        </authorList>
    </citation>
    <scope>NUCLEOTIDE SEQUENCE [LARGE SCALE GENOMIC DNA]</scope>
    <source>
        <strain evidence="3 4">LC2-13A</strain>
    </source>
</reference>
<accession>A0ABQ4N2T3</accession>
<feature type="transmembrane region" description="Helical" evidence="2">
    <location>
        <begin position="7"/>
        <end position="25"/>
    </location>
</feature>
<feature type="compositionally biased region" description="Polar residues" evidence="1">
    <location>
        <begin position="105"/>
        <end position="118"/>
    </location>
</feature>
<keyword evidence="2" id="KW-0472">Membrane</keyword>
<dbReference type="Proteomes" id="UP000680304">
    <property type="component" value="Unassembled WGS sequence"/>
</dbReference>
<protein>
    <submittedName>
        <fullName evidence="3">Uncharacterized protein</fullName>
    </submittedName>
</protein>
<evidence type="ECO:0000313" key="3">
    <source>
        <dbReference type="EMBL" id="GIQ62433.1"/>
    </source>
</evidence>
<keyword evidence="2" id="KW-0812">Transmembrane</keyword>
<proteinExistence type="predicted"/>
<keyword evidence="2" id="KW-1133">Transmembrane helix</keyword>
<evidence type="ECO:0000256" key="1">
    <source>
        <dbReference type="SAM" id="MobiDB-lite"/>
    </source>
</evidence>
<organism evidence="3 4">
    <name type="scientific">Paenibacillus cisolokensis</name>
    <dbReference type="NCBI Taxonomy" id="1658519"/>
    <lineage>
        <taxon>Bacteria</taxon>
        <taxon>Bacillati</taxon>
        <taxon>Bacillota</taxon>
        <taxon>Bacilli</taxon>
        <taxon>Bacillales</taxon>
        <taxon>Paenibacillaceae</taxon>
        <taxon>Paenibacillus</taxon>
    </lineage>
</organism>